<organism evidence="3 4">
    <name type="scientific">Giardia intestinalis (strain P15)</name>
    <name type="common">Giardia lamblia</name>
    <dbReference type="NCBI Taxonomy" id="658858"/>
    <lineage>
        <taxon>Eukaryota</taxon>
        <taxon>Metamonada</taxon>
        <taxon>Diplomonadida</taxon>
        <taxon>Hexamitidae</taxon>
        <taxon>Giardiinae</taxon>
        <taxon>Giardia</taxon>
    </lineage>
</organism>
<reference evidence="3 4" key="1">
    <citation type="journal article" date="2010" name="BMC Genomics">
        <title>Genome analysis and comparative genomics of a Giardia intestinalis assemblage E isolate.</title>
        <authorList>
            <person name="Jerlstrom-Hultqvist J."/>
            <person name="Franzen O."/>
            <person name="Ankarklev J."/>
            <person name="Xu F."/>
            <person name="Nohynkova E."/>
            <person name="Andersson J.O."/>
            <person name="Svard S.G."/>
            <person name="Andersson B."/>
        </authorList>
    </citation>
    <scope>NUCLEOTIDE SEQUENCE [LARGE SCALE GENOMIC DNA]</scope>
    <source>
        <strain evidence="3 4">P15</strain>
    </source>
</reference>
<sequence length="1717" mass="188273">MQAAPADDNSGKSEWKIRLETIQGLIKEEPSVAIASVSDVFPQSLRDSNLLCLSAALQLLERIKDEPELHSWPVFYEIVSLLIYPCCIHSKSNVRTMSMGLLLDFERRSHDIVMGVVTSTVQSSNPTQAKAALIALTELIKQQIEHSAARGKQLDFTDIIFLLIQTLQAKEPEVRKASQEAIVQVLTLDSKDTRDLIGTLESELPKAHFQALLGAIADKTKEADQGVGAGGQRGVKKGTVGPRQGKVDSRPENPSSALLQSSVDGNAPIPQDYYFPAVDPGWETILQNASSKWEERCNVLKQIYDDLANHPQPKIPPTNSWSNLTKIVKHLVDNESNNACCIQAIRLQGLMASVIEVFPPQLAKQFFQSLIGKLKEKRPTIVSHCNKSMMALLINKLTLTEAMTDVLAALGSKSPDQRQEMLNFLKHCYGLSTEMGVATNVSSFVEDSFEGYSYHLKASGLNRNKDQLQNFIDSFRSRITLTTKALSALSKASMGLVCDASQGIRNACTEMLSACCIHHIQSPQHLQILSDVLFQPMIGYQKNAPVSTIMAEIMRFNALSTGGSSTEIQRLKSVVLSIQAAANSGLIPNVDPHPPTAAVAANTASTTAATPISTTARTRSPGVTPGIRRTPSRPGSSELADRKSPQIQVSRTRQTATPTTKQRVVGGTPAVPTVPSLSSNATSTTPISARPPQNIHRIPELLLNPLDVISESLILADFLAKPYRLSSLLIDLTNTLLLAGPESVCLLNFQEFIDGLFVTACELFKNFDINLLQLDVASINHFLSLVCDFASKCTIHDLLTFLHSKGTACNSLYVLKISPHSSGTAEGLTYRMIQATFVQLFEFFCRYCVLLFSLPFSTANPFPNSSLLLPPDLFTKIAKTLEALLVSFFTPSLPGLTKNSIDTIAPVLVRIVLLLNTSTSDYPAHSRDNNCTGALNIISGTIFPLFVSLSQEPRHVFNLASSEVLLLSDPDSLQVPVNIVELSNCIRSICSEMSNKNVPLFPSVNQSTSVSWCLTTTIDFLRMYERDEQALESLQSLFRTFLLVLQKDVPFTVLSAQFSHSCSPSVQSIIASMIPFHDVDTKLSKIISQLSVPEEEISRSTEPVITAMKLLINHVRDHKELLHSSLCRLLVQLIVRILRVHRDNAIGVIQPCIGASLGVSLSKSAISALNTSINEHMGSKLVYRLVRYAAIVLLECVESQGCSKFLSSHDTATILVEIGYFCNRSLIQGLFADETEEIVTDVIELYTGIMMSLLSNGNIETLAKANMSLLLEVYVTLMSFTCDYFVARHSNDAEDLNAEITAMPALVFRFIPENLAQHGLYLLHLQNEVLTKIFIPITDSLQSQINPERKESQGDSSGLFTVQLDPLKFLQMLATCFNTACDHVLTYLQLEHGVSPENVFYLLNPDTNKVFADMYHRSYELYGVDSKDVRLCLRFVRSMTETYVKSTIGSGIIDQLEIIPPYYEIFLTSLGYPGAGYSTSHNSDNSPISLQDSASYSEDRSRDSATPGAQAARLIGPPSLHSDVAHHAAAEIANYMSGAIATTEPTNTSISRHKSKIPGFESTAGKVERERLVTAPAGFSRTAKQVSLKANLSLLQTSPKEAITQIHEYAVRDAGLDSKATGTEEEGEFTAYLEGSLAPLLTTSYNMGESSVTRLLISLKKQHSIWIAENKINVIKTARLSKTCKVKGSATDTPGHSQHAYMDYLNALEAELNKNSK</sequence>
<dbReference type="InterPro" id="IPR011989">
    <property type="entry name" value="ARM-like"/>
</dbReference>
<feature type="compositionally biased region" description="Polar residues" evidence="1">
    <location>
        <begin position="252"/>
        <end position="264"/>
    </location>
</feature>
<feature type="domain" description="TOG" evidence="2">
    <location>
        <begin position="272"/>
        <end position="485"/>
    </location>
</feature>
<gene>
    <name evidence="3" type="ORF">GLP15_3592</name>
</gene>
<dbReference type="STRING" id="658858.E1F4D9"/>
<feature type="compositionally biased region" description="Polar residues" evidence="1">
    <location>
        <begin position="1479"/>
        <end position="1496"/>
    </location>
</feature>
<feature type="region of interest" description="Disordered" evidence="1">
    <location>
        <begin position="1479"/>
        <end position="1516"/>
    </location>
</feature>
<dbReference type="GO" id="GO:0061863">
    <property type="term" value="F:microtubule plus end polymerase"/>
    <property type="evidence" value="ECO:0007669"/>
    <property type="project" value="InterPro"/>
</dbReference>
<accession>E1F4D9</accession>
<dbReference type="VEuPathDB" id="GiardiaDB:GLP15_3592"/>
<dbReference type="EMBL" id="ACVC01000167">
    <property type="protein sequence ID" value="EFO62666.1"/>
    <property type="molecule type" value="Genomic_DNA"/>
</dbReference>
<feature type="compositionally biased region" description="Low complexity" evidence="1">
    <location>
        <begin position="603"/>
        <end position="621"/>
    </location>
</feature>
<feature type="compositionally biased region" description="Polar residues" evidence="1">
    <location>
        <begin position="676"/>
        <end position="687"/>
    </location>
</feature>
<dbReference type="InterPro" id="IPR016024">
    <property type="entry name" value="ARM-type_fold"/>
</dbReference>
<dbReference type="GO" id="GO:0046785">
    <property type="term" value="P:microtubule polymerization"/>
    <property type="evidence" value="ECO:0007669"/>
    <property type="project" value="InterPro"/>
</dbReference>
<dbReference type="GO" id="GO:0030951">
    <property type="term" value="P:establishment or maintenance of microtubule cytoskeleton polarity"/>
    <property type="evidence" value="ECO:0007669"/>
    <property type="project" value="InterPro"/>
</dbReference>
<feature type="compositionally biased region" description="Polar residues" evidence="1">
    <location>
        <begin position="645"/>
        <end position="662"/>
    </location>
</feature>
<dbReference type="Proteomes" id="UP000008974">
    <property type="component" value="Unassembled WGS sequence"/>
</dbReference>
<dbReference type="GO" id="GO:0051010">
    <property type="term" value="F:microtubule plus-end binding"/>
    <property type="evidence" value="ECO:0007669"/>
    <property type="project" value="InterPro"/>
</dbReference>
<dbReference type="SMART" id="SM01349">
    <property type="entry name" value="TOG"/>
    <property type="match status" value="2"/>
</dbReference>
<dbReference type="PANTHER" id="PTHR12609">
    <property type="entry name" value="MICROTUBULE ASSOCIATED PROTEIN XMAP215"/>
    <property type="match status" value="1"/>
</dbReference>
<proteinExistence type="predicted"/>
<dbReference type="Gene3D" id="1.25.10.10">
    <property type="entry name" value="Leucine-rich Repeat Variant"/>
    <property type="match status" value="2"/>
</dbReference>
<comment type="caution">
    <text evidence="3">The sequence shown here is derived from an EMBL/GenBank/DDBJ whole genome shotgun (WGS) entry which is preliminary data.</text>
</comment>
<dbReference type="OrthoDB" id="205662at2759"/>
<dbReference type="InterPro" id="IPR034085">
    <property type="entry name" value="TOG"/>
</dbReference>
<dbReference type="SUPFAM" id="SSF48371">
    <property type="entry name" value="ARM repeat"/>
    <property type="match status" value="1"/>
</dbReference>
<name>E1F4D9_GIAIA</name>
<feature type="compositionally biased region" description="Low complexity" evidence="1">
    <location>
        <begin position="664"/>
        <end position="675"/>
    </location>
</feature>
<feature type="region of interest" description="Disordered" evidence="1">
    <location>
        <begin position="603"/>
        <end position="691"/>
    </location>
</feature>
<dbReference type="OMA" id="NCIRSIC"/>
<feature type="region of interest" description="Disordered" evidence="1">
    <location>
        <begin position="224"/>
        <end position="264"/>
    </location>
</feature>
<dbReference type="GO" id="GO:0007051">
    <property type="term" value="P:spindle organization"/>
    <property type="evidence" value="ECO:0007669"/>
    <property type="project" value="InterPro"/>
</dbReference>
<evidence type="ECO:0000259" key="2">
    <source>
        <dbReference type="SMART" id="SM01349"/>
    </source>
</evidence>
<evidence type="ECO:0000313" key="4">
    <source>
        <dbReference type="Proteomes" id="UP000008974"/>
    </source>
</evidence>
<protein>
    <submittedName>
        <fullName evidence="3">STU2-like protein</fullName>
    </submittedName>
</protein>
<dbReference type="InterPro" id="IPR045110">
    <property type="entry name" value="XMAP215"/>
</dbReference>
<evidence type="ECO:0000313" key="3">
    <source>
        <dbReference type="EMBL" id="EFO62666.1"/>
    </source>
</evidence>
<feature type="domain" description="TOG" evidence="2">
    <location>
        <begin position="2"/>
        <end position="226"/>
    </location>
</feature>
<evidence type="ECO:0000256" key="1">
    <source>
        <dbReference type="SAM" id="MobiDB-lite"/>
    </source>
</evidence>